<dbReference type="Gene3D" id="3.40.960.10">
    <property type="entry name" value="VSR Endonuclease"/>
    <property type="match status" value="1"/>
</dbReference>
<organism evidence="3 4">
    <name type="scientific">Sphingomonas lacunae</name>
    <dbReference type="NCBI Taxonomy" id="2698828"/>
    <lineage>
        <taxon>Bacteria</taxon>
        <taxon>Pseudomonadati</taxon>
        <taxon>Pseudomonadota</taxon>
        <taxon>Alphaproteobacteria</taxon>
        <taxon>Sphingomonadales</taxon>
        <taxon>Sphingomonadaceae</taxon>
        <taxon>Sphingomonas</taxon>
    </lineage>
</organism>
<feature type="region of interest" description="Disordered" evidence="1">
    <location>
        <begin position="122"/>
        <end position="144"/>
    </location>
</feature>
<accession>A0A6M4AXD4</accession>
<dbReference type="GO" id="GO:0004519">
    <property type="term" value="F:endonuclease activity"/>
    <property type="evidence" value="ECO:0007669"/>
    <property type="project" value="UniProtKB-KW"/>
</dbReference>
<evidence type="ECO:0000313" key="3">
    <source>
        <dbReference type="EMBL" id="QJQ33753.1"/>
    </source>
</evidence>
<sequence>MLSGTKGSVKLARKLRSEMTVPEVKLWQELRKRPDGLKFRRQHPAGPYIIDFYCAAARLAIEIDGAAHDNAARIQSDERRSVFLREQHIATMRVPAEAVMENFDGAVLRILSVCRERSDRIASEGRAPLHHPLDGPPPRSGEDQ</sequence>
<evidence type="ECO:0000259" key="2">
    <source>
        <dbReference type="Pfam" id="PF04480"/>
    </source>
</evidence>
<dbReference type="InterPro" id="IPR007569">
    <property type="entry name" value="DUF559"/>
</dbReference>
<dbReference type="EMBL" id="CP053015">
    <property type="protein sequence ID" value="QJQ33753.1"/>
    <property type="molecule type" value="Genomic_DNA"/>
</dbReference>
<dbReference type="SUPFAM" id="SSF52980">
    <property type="entry name" value="Restriction endonuclease-like"/>
    <property type="match status" value="1"/>
</dbReference>
<reference evidence="3 4" key="1">
    <citation type="submission" date="2020-01" db="EMBL/GenBank/DDBJ databases">
        <title>Sphingomonas sp. strain CSW-10.</title>
        <authorList>
            <person name="Chen W.-M."/>
        </authorList>
    </citation>
    <scope>NUCLEOTIDE SEQUENCE [LARGE SCALE GENOMIC DNA]</scope>
    <source>
        <strain evidence="3 4">CSW-10</strain>
    </source>
</reference>
<dbReference type="PANTHER" id="PTHR38590">
    <property type="entry name" value="BLL0828 PROTEIN"/>
    <property type="match status" value="1"/>
</dbReference>
<evidence type="ECO:0000313" key="4">
    <source>
        <dbReference type="Proteomes" id="UP000503018"/>
    </source>
</evidence>
<dbReference type="CDD" id="cd01038">
    <property type="entry name" value="Endonuclease_DUF559"/>
    <property type="match status" value="1"/>
</dbReference>
<keyword evidence="3" id="KW-0378">Hydrolase</keyword>
<dbReference type="Pfam" id="PF04480">
    <property type="entry name" value="DUF559"/>
    <property type="match status" value="1"/>
</dbReference>
<protein>
    <submittedName>
        <fullName evidence="3">Endonuclease domain-containing protein</fullName>
    </submittedName>
</protein>
<evidence type="ECO:0000256" key="1">
    <source>
        <dbReference type="SAM" id="MobiDB-lite"/>
    </source>
</evidence>
<dbReference type="Proteomes" id="UP000503018">
    <property type="component" value="Chromosome"/>
</dbReference>
<dbReference type="PANTHER" id="PTHR38590:SF1">
    <property type="entry name" value="BLL0828 PROTEIN"/>
    <property type="match status" value="1"/>
</dbReference>
<gene>
    <name evidence="3" type="ORF">GV829_11975</name>
</gene>
<keyword evidence="3" id="KW-0255">Endonuclease</keyword>
<keyword evidence="4" id="KW-1185">Reference proteome</keyword>
<dbReference type="InterPro" id="IPR011335">
    <property type="entry name" value="Restrct_endonuc-II-like"/>
</dbReference>
<feature type="compositionally biased region" description="Pro residues" evidence="1">
    <location>
        <begin position="134"/>
        <end position="144"/>
    </location>
</feature>
<name>A0A6M4AXD4_9SPHN</name>
<dbReference type="AlphaFoldDB" id="A0A6M4AXD4"/>
<feature type="domain" description="DUF559" evidence="2">
    <location>
        <begin position="10"/>
        <end position="114"/>
    </location>
</feature>
<proteinExistence type="predicted"/>
<dbReference type="InterPro" id="IPR047216">
    <property type="entry name" value="Endonuclease_DUF559_bact"/>
</dbReference>
<keyword evidence="3" id="KW-0540">Nuclease</keyword>
<dbReference type="KEGG" id="slan:GV829_11975"/>